<dbReference type="STRING" id="1121457.SAMN02745161_0810"/>
<evidence type="ECO:0000313" key="3">
    <source>
        <dbReference type="Proteomes" id="UP000184694"/>
    </source>
</evidence>
<dbReference type="InterPro" id="IPR026267">
    <property type="entry name" value="YgjV"/>
</dbReference>
<feature type="transmembrane region" description="Helical" evidence="1">
    <location>
        <begin position="45"/>
        <end position="65"/>
    </location>
</feature>
<reference evidence="3" key="1">
    <citation type="submission" date="2016-11" db="EMBL/GenBank/DDBJ databases">
        <authorList>
            <person name="Varghese N."/>
            <person name="Submissions S."/>
        </authorList>
    </citation>
    <scope>NUCLEOTIDE SEQUENCE [LARGE SCALE GENOMIC DNA]</scope>
    <source>
        <strain evidence="3">DSM 17456</strain>
    </source>
</reference>
<feature type="transmembrane region" description="Helical" evidence="1">
    <location>
        <begin position="117"/>
        <end position="134"/>
    </location>
</feature>
<keyword evidence="1" id="KW-1133">Transmembrane helix</keyword>
<dbReference type="Proteomes" id="UP000184694">
    <property type="component" value="Unassembled WGS sequence"/>
</dbReference>
<feature type="transmembrane region" description="Helical" evidence="1">
    <location>
        <begin position="77"/>
        <end position="105"/>
    </location>
</feature>
<gene>
    <name evidence="2" type="ORF">SAMN02745161_0810</name>
</gene>
<sequence length="173" mass="19439">MSFYLISQVLVGIAILFDILSFQFKDRKRIVQCLFVSGTLISTHFFLLGHQTAGFLMLVATLRYLTSVFTTSPRAMALFIGLALMATALTFEGMLSVLSCVGTTFHTAGAFSKNDKRLRILMIIGTLFWIPHNYLASSPVAVAMELLFLSSNLVGYYRHYLKGRNLFRWNFSG</sequence>
<dbReference type="EMBL" id="FSRG01000003">
    <property type="protein sequence ID" value="SIN79650.1"/>
    <property type="molecule type" value="Genomic_DNA"/>
</dbReference>
<keyword evidence="1" id="KW-0472">Membrane</keyword>
<protein>
    <submittedName>
        <fullName evidence="2">Inner membrane protein</fullName>
    </submittedName>
</protein>
<dbReference type="OrthoDB" id="7356190at2"/>
<accession>A0A1N6E9E3</accession>
<feature type="transmembrane region" description="Helical" evidence="1">
    <location>
        <begin position="6"/>
        <end position="24"/>
    </location>
</feature>
<organism evidence="2 3">
    <name type="scientific">Halodesulfovibrio marinisediminis DSM 17456</name>
    <dbReference type="NCBI Taxonomy" id="1121457"/>
    <lineage>
        <taxon>Bacteria</taxon>
        <taxon>Pseudomonadati</taxon>
        <taxon>Thermodesulfobacteriota</taxon>
        <taxon>Desulfovibrionia</taxon>
        <taxon>Desulfovibrionales</taxon>
        <taxon>Desulfovibrionaceae</taxon>
        <taxon>Halodesulfovibrio</taxon>
    </lineage>
</organism>
<evidence type="ECO:0000256" key="1">
    <source>
        <dbReference type="SAM" id="Phobius"/>
    </source>
</evidence>
<proteinExistence type="predicted"/>
<evidence type="ECO:0000313" key="2">
    <source>
        <dbReference type="EMBL" id="SIN79650.1"/>
    </source>
</evidence>
<dbReference type="RefSeq" id="WP_074215651.1">
    <property type="nucleotide sequence ID" value="NZ_FSRG01000003.1"/>
</dbReference>
<dbReference type="Pfam" id="PF10688">
    <property type="entry name" value="Imp-YgjV"/>
    <property type="match status" value="1"/>
</dbReference>
<dbReference type="PIRSF" id="PIRSF011443">
    <property type="entry name" value="YgjV"/>
    <property type="match status" value="1"/>
</dbReference>
<name>A0A1N6E9E3_9BACT</name>
<keyword evidence="3" id="KW-1185">Reference proteome</keyword>
<dbReference type="AlphaFoldDB" id="A0A1N6E9E3"/>
<keyword evidence="1" id="KW-0812">Transmembrane</keyword>
<dbReference type="InterPro" id="IPR019629">
    <property type="entry name" value="Uncharacterised_HI1736/YgjV"/>
</dbReference>